<dbReference type="InterPro" id="IPR020846">
    <property type="entry name" value="MFS_dom"/>
</dbReference>
<dbReference type="Pfam" id="PF07690">
    <property type="entry name" value="MFS_1"/>
    <property type="match status" value="1"/>
</dbReference>
<comment type="subcellular location">
    <subcellularLocation>
        <location evidence="1">Cell membrane</location>
        <topology evidence="1">Multi-pass membrane protein</topology>
    </subcellularLocation>
</comment>
<dbReference type="Proteomes" id="UP000198635">
    <property type="component" value="Unassembled WGS sequence"/>
</dbReference>
<evidence type="ECO:0000256" key="5">
    <source>
        <dbReference type="ARBA" id="ARBA00022692"/>
    </source>
</evidence>
<keyword evidence="11" id="KW-1185">Reference proteome</keyword>
<dbReference type="AlphaFoldDB" id="A0A1I3RMG9"/>
<keyword evidence="4" id="KW-1003">Cell membrane</keyword>
<protein>
    <submittedName>
        <fullName evidence="10">MFS transporter, DHA2 family, multidrug resistance protein</fullName>
    </submittedName>
</protein>
<dbReference type="SUPFAM" id="SSF103473">
    <property type="entry name" value="MFS general substrate transporter"/>
    <property type="match status" value="1"/>
</dbReference>
<feature type="transmembrane region" description="Helical" evidence="8">
    <location>
        <begin position="164"/>
        <end position="189"/>
    </location>
</feature>
<name>A0A1I3RMG9_9BACT</name>
<feature type="transmembrane region" description="Helical" evidence="8">
    <location>
        <begin position="77"/>
        <end position="97"/>
    </location>
</feature>
<feature type="transmembrane region" description="Helical" evidence="8">
    <location>
        <begin position="12"/>
        <end position="37"/>
    </location>
</feature>
<gene>
    <name evidence="10" type="ORF">SAMN04488082_103218</name>
</gene>
<dbReference type="Gene3D" id="1.20.1250.20">
    <property type="entry name" value="MFS general substrate transporter like domains"/>
    <property type="match status" value="1"/>
</dbReference>
<evidence type="ECO:0000256" key="1">
    <source>
        <dbReference type="ARBA" id="ARBA00004651"/>
    </source>
</evidence>
<dbReference type="NCBIfam" id="TIGR00711">
    <property type="entry name" value="efflux_EmrB"/>
    <property type="match status" value="1"/>
</dbReference>
<reference evidence="11" key="1">
    <citation type="submission" date="2016-10" db="EMBL/GenBank/DDBJ databases">
        <authorList>
            <person name="Varghese N."/>
            <person name="Submissions S."/>
        </authorList>
    </citation>
    <scope>NUCLEOTIDE SEQUENCE [LARGE SCALE GENOMIC DNA]</scope>
    <source>
        <strain evidence="11">DSM 5918</strain>
    </source>
</reference>
<keyword evidence="3" id="KW-0813">Transport</keyword>
<dbReference type="GO" id="GO:0005886">
    <property type="term" value="C:plasma membrane"/>
    <property type="evidence" value="ECO:0007669"/>
    <property type="project" value="UniProtKB-SubCell"/>
</dbReference>
<evidence type="ECO:0000313" key="10">
    <source>
        <dbReference type="EMBL" id="SFJ46969.1"/>
    </source>
</evidence>
<feature type="transmembrane region" description="Helical" evidence="8">
    <location>
        <begin position="335"/>
        <end position="356"/>
    </location>
</feature>
<dbReference type="GO" id="GO:0022857">
    <property type="term" value="F:transmembrane transporter activity"/>
    <property type="evidence" value="ECO:0007669"/>
    <property type="project" value="InterPro"/>
</dbReference>
<evidence type="ECO:0000259" key="9">
    <source>
        <dbReference type="PROSITE" id="PS50850"/>
    </source>
</evidence>
<feature type="transmembrane region" description="Helical" evidence="8">
    <location>
        <begin position="232"/>
        <end position="251"/>
    </location>
</feature>
<comment type="similarity">
    <text evidence="2">Belongs to the major facilitator superfamily. EmrB family.</text>
</comment>
<evidence type="ECO:0000256" key="7">
    <source>
        <dbReference type="ARBA" id="ARBA00023136"/>
    </source>
</evidence>
<keyword evidence="6 8" id="KW-1133">Transmembrane helix</keyword>
<dbReference type="Gene3D" id="1.20.1720.10">
    <property type="entry name" value="Multidrug resistance protein D"/>
    <property type="match status" value="1"/>
</dbReference>
<feature type="transmembrane region" description="Helical" evidence="8">
    <location>
        <begin position="474"/>
        <end position="498"/>
    </location>
</feature>
<dbReference type="PANTHER" id="PTHR42718">
    <property type="entry name" value="MAJOR FACILITATOR SUPERFAMILY MULTIDRUG TRANSPORTER MFSC"/>
    <property type="match status" value="1"/>
</dbReference>
<evidence type="ECO:0000313" key="11">
    <source>
        <dbReference type="Proteomes" id="UP000198635"/>
    </source>
</evidence>
<evidence type="ECO:0000256" key="6">
    <source>
        <dbReference type="ARBA" id="ARBA00022989"/>
    </source>
</evidence>
<dbReference type="STRING" id="52560.SAMN04488082_103218"/>
<dbReference type="InterPro" id="IPR005829">
    <property type="entry name" value="Sugar_transporter_CS"/>
</dbReference>
<dbReference type="InterPro" id="IPR011701">
    <property type="entry name" value="MFS"/>
</dbReference>
<evidence type="ECO:0000256" key="3">
    <source>
        <dbReference type="ARBA" id="ARBA00022448"/>
    </source>
</evidence>
<dbReference type="RefSeq" id="WP_092373063.1">
    <property type="nucleotide sequence ID" value="NZ_FORX01000003.1"/>
</dbReference>
<dbReference type="PANTHER" id="PTHR42718:SF9">
    <property type="entry name" value="MAJOR FACILITATOR SUPERFAMILY MULTIDRUG TRANSPORTER MFSC"/>
    <property type="match status" value="1"/>
</dbReference>
<feature type="domain" description="Major facilitator superfamily (MFS) profile" evidence="9">
    <location>
        <begin position="12"/>
        <end position="503"/>
    </location>
</feature>
<dbReference type="OrthoDB" id="9807274at2"/>
<dbReference type="PROSITE" id="PS50850">
    <property type="entry name" value="MFS"/>
    <property type="match status" value="1"/>
</dbReference>
<dbReference type="InterPro" id="IPR036259">
    <property type="entry name" value="MFS_trans_sf"/>
</dbReference>
<evidence type="ECO:0000256" key="4">
    <source>
        <dbReference type="ARBA" id="ARBA00022475"/>
    </source>
</evidence>
<keyword evidence="7 8" id="KW-0472">Membrane</keyword>
<keyword evidence="5 8" id="KW-0812">Transmembrane</keyword>
<accession>A0A1I3RMG9</accession>
<feature type="transmembrane region" description="Helical" evidence="8">
    <location>
        <begin position="368"/>
        <end position="389"/>
    </location>
</feature>
<feature type="transmembrane region" description="Helical" evidence="8">
    <location>
        <begin position="137"/>
        <end position="158"/>
    </location>
</feature>
<evidence type="ECO:0000256" key="8">
    <source>
        <dbReference type="SAM" id="Phobius"/>
    </source>
</evidence>
<feature type="transmembrane region" description="Helical" evidence="8">
    <location>
        <begin position="49"/>
        <end position="70"/>
    </location>
</feature>
<dbReference type="CDD" id="cd17503">
    <property type="entry name" value="MFS_LmrB_MDR_like"/>
    <property type="match status" value="1"/>
</dbReference>
<proteinExistence type="inferred from homology"/>
<sequence>MAPARATGKWLITLSVMIPTLLEILDTSIANVALGHIQGSLSAGQDEVTWVLTSYLVANAIVIPMSGWLARIMGRKNYLMASVTLFTLASMLCGLAQSLEALVVFRIIQGIGGGGLQPMSQAILLETFPPRQRGLAMAIFAMGAVLGPILGPLLGGYITDNYSWIWIFYINVPLGILSLFMCWSFIFDPSYQERRVAGEKVDYLGLALLSVGLGCLQIVLDKGQGDDWFASQHIVILSILAAICLCALVWWELRHSNPIINLRTFRYPNFAAGNVVMFFGFFAFFGSIVLLPMYLQNLMGYTSYLAGLVLGPSGAIMLLLLPVAGKLTEKIDARFLLCFGLTVSGFSLLFMSNFTLQIDIDTAIHGRNIQAIGIAFFFVPLSYLTMAFIPRESMNNASALFNLLRNLGGSFGTAFVTTILARRAQVHQHHLVEHLTPYDPPFTQARDALEKFMGLDPVQAAGVIYSHVLKQAAYMAYVDVFYIQALFFFGLAVFMWIIKRPNHGTHMPEGMH</sequence>
<feature type="transmembrane region" description="Helical" evidence="8">
    <location>
        <begin position="301"/>
        <end position="323"/>
    </location>
</feature>
<dbReference type="EMBL" id="FORX01000003">
    <property type="protein sequence ID" value="SFJ46969.1"/>
    <property type="molecule type" value="Genomic_DNA"/>
</dbReference>
<organism evidence="10 11">
    <name type="scientific">Desulfomicrobium apsheronum</name>
    <dbReference type="NCBI Taxonomy" id="52560"/>
    <lineage>
        <taxon>Bacteria</taxon>
        <taxon>Pseudomonadati</taxon>
        <taxon>Thermodesulfobacteriota</taxon>
        <taxon>Desulfovibrionia</taxon>
        <taxon>Desulfovibrionales</taxon>
        <taxon>Desulfomicrobiaceae</taxon>
        <taxon>Desulfomicrobium</taxon>
    </lineage>
</organism>
<feature type="transmembrane region" description="Helical" evidence="8">
    <location>
        <begin position="272"/>
        <end position="295"/>
    </location>
</feature>
<dbReference type="PROSITE" id="PS00217">
    <property type="entry name" value="SUGAR_TRANSPORT_2"/>
    <property type="match status" value="1"/>
</dbReference>
<evidence type="ECO:0000256" key="2">
    <source>
        <dbReference type="ARBA" id="ARBA00008537"/>
    </source>
</evidence>
<dbReference type="InterPro" id="IPR004638">
    <property type="entry name" value="EmrB-like"/>
</dbReference>